<dbReference type="InterPro" id="IPR006683">
    <property type="entry name" value="Thioestr_dom"/>
</dbReference>
<protein>
    <submittedName>
        <fullName evidence="2">ARAD1C39798p</fullName>
    </submittedName>
</protein>
<feature type="domain" description="Thioesterase" evidence="1">
    <location>
        <begin position="129"/>
        <end position="202"/>
    </location>
</feature>
<accession>A0A060T8W3</accession>
<proteinExistence type="predicted"/>
<evidence type="ECO:0000313" key="2">
    <source>
        <dbReference type="EMBL" id="CDP35626.1"/>
    </source>
</evidence>
<name>A0A060T8W3_BLAAD</name>
<dbReference type="AlphaFoldDB" id="A0A060T8W3"/>
<dbReference type="InterPro" id="IPR052061">
    <property type="entry name" value="PTE-AB_protein"/>
</dbReference>
<evidence type="ECO:0000259" key="1">
    <source>
        <dbReference type="Pfam" id="PF03061"/>
    </source>
</evidence>
<reference evidence="2" key="1">
    <citation type="submission" date="2014-02" db="EMBL/GenBank/DDBJ databases">
        <authorList>
            <person name="Genoscope - CEA"/>
        </authorList>
    </citation>
    <scope>NUCLEOTIDE SEQUENCE</scope>
    <source>
        <strain evidence="2">LS3</strain>
    </source>
</reference>
<dbReference type="Gene3D" id="3.10.129.10">
    <property type="entry name" value="Hotdog Thioesterase"/>
    <property type="match status" value="1"/>
</dbReference>
<dbReference type="PhylomeDB" id="A0A060T8W3"/>
<dbReference type="PANTHER" id="PTHR47260:SF1">
    <property type="entry name" value="UPF0644 PROTEIN PB2B4.06"/>
    <property type="match status" value="1"/>
</dbReference>
<organism evidence="2">
    <name type="scientific">Blastobotrys adeninivorans</name>
    <name type="common">Yeast</name>
    <name type="synonym">Arxula adeninivorans</name>
    <dbReference type="NCBI Taxonomy" id="409370"/>
    <lineage>
        <taxon>Eukaryota</taxon>
        <taxon>Fungi</taxon>
        <taxon>Dikarya</taxon>
        <taxon>Ascomycota</taxon>
        <taxon>Saccharomycotina</taxon>
        <taxon>Dipodascomycetes</taxon>
        <taxon>Dipodascales</taxon>
        <taxon>Trichomonascaceae</taxon>
        <taxon>Blastobotrys</taxon>
    </lineage>
</organism>
<sequence length="217" mass="23843">MALAGRYLGVTAVGAVIGYFASPWTVLKYATEHELPKKGTLAAAEYNAELEADIQDLSIVKKLKADKRYKMVRSWQNMNADELERMFTAGTLSTPGALSIPPLVFVDEEDKSTVAVVHCGRLLTGFPLIIHGGVLGTLLEEALRRIAILNFKDDRGVVSRLTLNYKAPTLAHQFLLVKTHTESADNKKVSLRGTVETLQGKTLVKAQGQFASPSRWF</sequence>
<dbReference type="InterPro" id="IPR029069">
    <property type="entry name" value="HotDog_dom_sf"/>
</dbReference>
<dbReference type="Pfam" id="PF03061">
    <property type="entry name" value="4HBT"/>
    <property type="match status" value="1"/>
</dbReference>
<gene>
    <name evidence="2" type="ORF">GNLVRS02_ARAD1C39798g</name>
</gene>
<dbReference type="SUPFAM" id="SSF54637">
    <property type="entry name" value="Thioesterase/thiol ester dehydrase-isomerase"/>
    <property type="match status" value="1"/>
</dbReference>
<dbReference type="EMBL" id="HG937693">
    <property type="protein sequence ID" value="CDP35626.1"/>
    <property type="molecule type" value="Genomic_DNA"/>
</dbReference>
<dbReference type="PANTHER" id="PTHR47260">
    <property type="entry name" value="UPF0644 PROTEIN PB2B4.06"/>
    <property type="match status" value="1"/>
</dbReference>
<reference evidence="2" key="2">
    <citation type="submission" date="2014-06" db="EMBL/GenBank/DDBJ databases">
        <title>The complete genome of Blastobotrys (Arxula) adeninivorans LS3 - a yeast of biotechnological interest.</title>
        <authorList>
            <person name="Kunze G."/>
            <person name="Gaillardin C."/>
            <person name="Czernicka M."/>
            <person name="Durrens P."/>
            <person name="Martin T."/>
            <person name="Boer E."/>
            <person name="Gabaldon T."/>
            <person name="Cruz J."/>
            <person name="Talla E."/>
            <person name="Marck C."/>
            <person name="Goffeau A."/>
            <person name="Barbe V."/>
            <person name="Baret P."/>
            <person name="Baronian K."/>
            <person name="Beier S."/>
            <person name="Bleykasten C."/>
            <person name="Bode R."/>
            <person name="Casaregola S."/>
            <person name="Despons L."/>
            <person name="Fairhead C."/>
            <person name="Giersberg M."/>
            <person name="Gierski P."/>
            <person name="Hahnel U."/>
            <person name="Hartmann A."/>
            <person name="Jankowska D."/>
            <person name="Jubin C."/>
            <person name="Jung P."/>
            <person name="Lafontaine I."/>
            <person name="Leh-Louis V."/>
            <person name="Lemaire M."/>
            <person name="Marcet-Houben M."/>
            <person name="Mascher M."/>
            <person name="Morel G."/>
            <person name="Richard G.-F."/>
            <person name="Riechen J."/>
            <person name="Sacerdot C."/>
            <person name="Sarkar A."/>
            <person name="Savel G."/>
            <person name="Schacherer J."/>
            <person name="Sherman D."/>
            <person name="Straub M.-L."/>
            <person name="Stein N."/>
            <person name="Thierry A."/>
            <person name="Trautwein-Schult A."/>
            <person name="Westhof E."/>
            <person name="Worch S."/>
            <person name="Dujon B."/>
            <person name="Souciet J.-L."/>
            <person name="Wincker P."/>
            <person name="Scholz U."/>
            <person name="Neuveglise N."/>
        </authorList>
    </citation>
    <scope>NUCLEOTIDE SEQUENCE</scope>
    <source>
        <strain evidence="2">LS3</strain>
    </source>
</reference>